<evidence type="ECO:0000313" key="2">
    <source>
        <dbReference type="EMBL" id="GAA5496472.1"/>
    </source>
</evidence>
<organism evidence="2 3">
    <name type="scientific">Rubritalea halochordaticola</name>
    <dbReference type="NCBI Taxonomy" id="714537"/>
    <lineage>
        <taxon>Bacteria</taxon>
        <taxon>Pseudomonadati</taxon>
        <taxon>Verrucomicrobiota</taxon>
        <taxon>Verrucomicrobiia</taxon>
        <taxon>Verrucomicrobiales</taxon>
        <taxon>Rubritaleaceae</taxon>
        <taxon>Rubritalea</taxon>
    </lineage>
</organism>
<dbReference type="Proteomes" id="UP001424741">
    <property type="component" value="Unassembled WGS sequence"/>
</dbReference>
<evidence type="ECO:0000256" key="1">
    <source>
        <dbReference type="SAM" id="SignalP"/>
    </source>
</evidence>
<feature type="chain" id="PRO_5047441361" description="DUF4488 domain-containing protein" evidence="1">
    <location>
        <begin position="19"/>
        <end position="164"/>
    </location>
</feature>
<gene>
    <name evidence="2" type="ORF">Rhal01_02656</name>
</gene>
<evidence type="ECO:0008006" key="4">
    <source>
        <dbReference type="Google" id="ProtNLM"/>
    </source>
</evidence>
<comment type="caution">
    <text evidence="2">The sequence shown here is derived from an EMBL/GenBank/DDBJ whole genome shotgun (WGS) entry which is preliminary data.</text>
</comment>
<evidence type="ECO:0000313" key="3">
    <source>
        <dbReference type="Proteomes" id="UP001424741"/>
    </source>
</evidence>
<proteinExistence type="predicted"/>
<sequence>MTRLTLLFLFCLSGLLSAEEASKIIGIWKSDKELTFQHIEKHAKITPAQHKVLTGLFGRCTFTFRADGTGELNTTAYTLETEDGKEIKVEAQTSKFTYKILGESALQVVTEIKYEEDSGMSLFLGDVPFDISYFPDKDTFWCYVGNEVFDLHVREYFKRVKTDQ</sequence>
<keyword evidence="3" id="KW-1185">Reference proteome</keyword>
<name>A0ABP9V543_9BACT</name>
<accession>A0ABP9V543</accession>
<keyword evidence="1" id="KW-0732">Signal</keyword>
<protein>
    <recommendedName>
        <fullName evidence="4">DUF4488 domain-containing protein</fullName>
    </recommendedName>
</protein>
<feature type="signal peptide" evidence="1">
    <location>
        <begin position="1"/>
        <end position="18"/>
    </location>
</feature>
<dbReference type="EMBL" id="BAABRL010000008">
    <property type="protein sequence ID" value="GAA5496472.1"/>
    <property type="molecule type" value="Genomic_DNA"/>
</dbReference>
<dbReference type="RefSeq" id="WP_346189143.1">
    <property type="nucleotide sequence ID" value="NZ_BAABRL010000008.1"/>
</dbReference>
<reference evidence="2 3" key="1">
    <citation type="submission" date="2024-02" db="EMBL/GenBank/DDBJ databases">
        <title>Rubritalea halochordaticola NBRC 107102.</title>
        <authorList>
            <person name="Ichikawa N."/>
            <person name="Katano-Makiyama Y."/>
            <person name="Hidaka K."/>
        </authorList>
    </citation>
    <scope>NUCLEOTIDE SEQUENCE [LARGE SCALE GENOMIC DNA]</scope>
    <source>
        <strain evidence="2 3">NBRC 107102</strain>
    </source>
</reference>